<accession>A0A4V3HEC9</accession>
<organism evidence="2 3">
    <name type="scientific">Paraburkholderia rhizosphaerae</name>
    <dbReference type="NCBI Taxonomy" id="480658"/>
    <lineage>
        <taxon>Bacteria</taxon>
        <taxon>Pseudomonadati</taxon>
        <taxon>Pseudomonadota</taxon>
        <taxon>Betaproteobacteria</taxon>
        <taxon>Burkholderiales</taxon>
        <taxon>Burkholderiaceae</taxon>
        <taxon>Paraburkholderia</taxon>
    </lineage>
</organism>
<evidence type="ECO:0000256" key="1">
    <source>
        <dbReference type="SAM" id="MobiDB-lite"/>
    </source>
</evidence>
<feature type="region of interest" description="Disordered" evidence="1">
    <location>
        <begin position="1"/>
        <end position="42"/>
    </location>
</feature>
<dbReference type="Proteomes" id="UP000295509">
    <property type="component" value="Unassembled WGS sequence"/>
</dbReference>
<dbReference type="RefSeq" id="WP_134193239.1">
    <property type="nucleotide sequence ID" value="NZ_JBHLUW010000022.1"/>
</dbReference>
<name>A0A4V3HEC9_9BURK</name>
<proteinExistence type="predicted"/>
<keyword evidence="3" id="KW-1185">Reference proteome</keyword>
<evidence type="ECO:0000313" key="3">
    <source>
        <dbReference type="Proteomes" id="UP000295509"/>
    </source>
</evidence>
<sequence>MNKYLSRLRPGSNAAKPVPSSVGFVSAPGSRAQKNASPDAPGEFWPWAPYLAAADVQRMRTELVGIIERLADMEHWPAKHRDDVLARAIRGPLADLLPNVAHFNERLMEANAAAAAREAVKQNSWRSNR</sequence>
<comment type="caution">
    <text evidence="2">The sequence shown here is derived from an EMBL/GenBank/DDBJ whole genome shotgun (WGS) entry which is preliminary data.</text>
</comment>
<dbReference type="AlphaFoldDB" id="A0A4V3HEC9"/>
<reference evidence="2 3" key="1">
    <citation type="submission" date="2019-03" db="EMBL/GenBank/DDBJ databases">
        <title>Genomic Encyclopedia of Type Strains, Phase III (KMG-III): the genomes of soil and plant-associated and newly described type strains.</title>
        <authorList>
            <person name="Whitman W."/>
        </authorList>
    </citation>
    <scope>NUCLEOTIDE SEQUENCE [LARGE SCALE GENOMIC DNA]</scope>
    <source>
        <strain evidence="2 3">LMG 29544</strain>
    </source>
</reference>
<dbReference type="OrthoDB" id="9098458at2"/>
<dbReference type="EMBL" id="SORE01000013">
    <property type="protein sequence ID" value="TDY46478.1"/>
    <property type="molecule type" value="Genomic_DNA"/>
</dbReference>
<evidence type="ECO:0000313" key="2">
    <source>
        <dbReference type="EMBL" id="TDY46478.1"/>
    </source>
</evidence>
<gene>
    <name evidence="2" type="ORF">BX592_113106</name>
</gene>
<protein>
    <submittedName>
        <fullName evidence="2">Uncharacterized protein</fullName>
    </submittedName>
</protein>